<organism evidence="2 3">
    <name type="scientific">Portunus trituberculatus</name>
    <name type="common">Swimming crab</name>
    <name type="synonym">Neptunus trituberculatus</name>
    <dbReference type="NCBI Taxonomy" id="210409"/>
    <lineage>
        <taxon>Eukaryota</taxon>
        <taxon>Metazoa</taxon>
        <taxon>Ecdysozoa</taxon>
        <taxon>Arthropoda</taxon>
        <taxon>Crustacea</taxon>
        <taxon>Multicrustacea</taxon>
        <taxon>Malacostraca</taxon>
        <taxon>Eumalacostraca</taxon>
        <taxon>Eucarida</taxon>
        <taxon>Decapoda</taxon>
        <taxon>Pleocyemata</taxon>
        <taxon>Brachyura</taxon>
        <taxon>Eubrachyura</taxon>
        <taxon>Portunoidea</taxon>
        <taxon>Portunidae</taxon>
        <taxon>Portuninae</taxon>
        <taxon>Portunus</taxon>
    </lineage>
</organism>
<accession>A0A5B7FBU6</accession>
<sequence>MEVDDPLLLPSLASLPSSSSITITKASVAQQRSSQSPSSSSTPCSTTAHIPSSHPSVSRTLPSTSSCDSISSANRAVLGPDMMPTIPLVPVQVPCGRGSIVSLPKVRGRPKGMPLSPSRGGNIHIRRGMKIRRIGLRGRGGRRLNHSMSLEERGGLIGEDSPLPLDDDAYVQDDMLMAPTYQDRWDQPHGLDSLVRNKAPSKQVHSPTTPDCLPTVQKEVKTPLVILIVIWETETNSHSDVHKPPHVAYSPRAMRWCVSPLVASIRLCLLAKSRDFSRCTRRKVNQPPVL</sequence>
<evidence type="ECO:0000313" key="3">
    <source>
        <dbReference type="Proteomes" id="UP000324222"/>
    </source>
</evidence>
<gene>
    <name evidence="2" type="ORF">E2C01_036358</name>
</gene>
<keyword evidence="3" id="KW-1185">Reference proteome</keyword>
<name>A0A5B7FBU6_PORTR</name>
<dbReference type="Proteomes" id="UP000324222">
    <property type="component" value="Unassembled WGS sequence"/>
</dbReference>
<dbReference type="EMBL" id="VSRR010005549">
    <property type="protein sequence ID" value="MPC42729.1"/>
    <property type="molecule type" value="Genomic_DNA"/>
</dbReference>
<evidence type="ECO:0000256" key="1">
    <source>
        <dbReference type="SAM" id="MobiDB-lite"/>
    </source>
</evidence>
<comment type="caution">
    <text evidence="2">The sequence shown here is derived from an EMBL/GenBank/DDBJ whole genome shotgun (WGS) entry which is preliminary data.</text>
</comment>
<dbReference type="OrthoDB" id="308383at2759"/>
<protein>
    <submittedName>
        <fullName evidence="2">Uncharacterized protein</fullName>
    </submittedName>
</protein>
<evidence type="ECO:0000313" key="2">
    <source>
        <dbReference type="EMBL" id="MPC42729.1"/>
    </source>
</evidence>
<feature type="compositionally biased region" description="Polar residues" evidence="1">
    <location>
        <begin position="49"/>
        <end position="69"/>
    </location>
</feature>
<feature type="region of interest" description="Disordered" evidence="1">
    <location>
        <begin position="26"/>
        <end position="69"/>
    </location>
</feature>
<reference evidence="2 3" key="1">
    <citation type="submission" date="2019-05" db="EMBL/GenBank/DDBJ databases">
        <title>Another draft genome of Portunus trituberculatus and its Hox gene families provides insights of decapod evolution.</title>
        <authorList>
            <person name="Jeong J.-H."/>
            <person name="Song I."/>
            <person name="Kim S."/>
            <person name="Choi T."/>
            <person name="Kim D."/>
            <person name="Ryu S."/>
            <person name="Kim W."/>
        </authorList>
    </citation>
    <scope>NUCLEOTIDE SEQUENCE [LARGE SCALE GENOMIC DNA]</scope>
    <source>
        <tissue evidence="2">Muscle</tissue>
    </source>
</reference>
<proteinExistence type="predicted"/>
<dbReference type="AlphaFoldDB" id="A0A5B7FBU6"/>
<feature type="region of interest" description="Disordered" evidence="1">
    <location>
        <begin position="102"/>
        <end position="123"/>
    </location>
</feature>
<feature type="compositionally biased region" description="Low complexity" evidence="1">
    <location>
        <begin position="26"/>
        <end position="48"/>
    </location>
</feature>